<evidence type="ECO:0000256" key="7">
    <source>
        <dbReference type="ARBA" id="ARBA00022777"/>
    </source>
</evidence>
<keyword evidence="8" id="KW-0067">ATP-binding</keyword>
<dbReference type="RefSeq" id="WP_425466743.1">
    <property type="nucleotide sequence ID" value="NZ_UWPJ01000033.1"/>
</dbReference>
<dbReference type="AlphaFoldDB" id="A0A3P4B6P3"/>
<keyword evidence="6" id="KW-0547">Nucleotide-binding</keyword>
<evidence type="ECO:0000256" key="2">
    <source>
        <dbReference type="ARBA" id="ARBA00005810"/>
    </source>
</evidence>
<evidence type="ECO:0000256" key="6">
    <source>
        <dbReference type="ARBA" id="ARBA00022741"/>
    </source>
</evidence>
<evidence type="ECO:0000313" key="14">
    <source>
        <dbReference type="EMBL" id="VCU71959.1"/>
    </source>
</evidence>
<evidence type="ECO:0000256" key="3">
    <source>
        <dbReference type="ARBA" id="ARBA00013253"/>
    </source>
</evidence>
<evidence type="ECO:0000313" key="15">
    <source>
        <dbReference type="Proteomes" id="UP000277294"/>
    </source>
</evidence>
<organism evidence="14 15">
    <name type="scientific">Pigmentiphaga humi</name>
    <dbReference type="NCBI Taxonomy" id="2478468"/>
    <lineage>
        <taxon>Bacteria</taxon>
        <taxon>Pseudomonadati</taxon>
        <taxon>Pseudomonadota</taxon>
        <taxon>Betaproteobacteria</taxon>
        <taxon>Burkholderiales</taxon>
        <taxon>Alcaligenaceae</taxon>
        <taxon>Pigmentiphaga</taxon>
    </lineage>
</organism>
<comment type="pathway">
    <text evidence="1">Cofactor biosynthesis; tetrahydrofolate biosynthesis; 2-amino-4-hydroxy-6-hydroxymethyl-7,8-dihydropteridine diphosphate from 7,8-dihydroneopterin triphosphate: step 4/4.</text>
</comment>
<evidence type="ECO:0000256" key="8">
    <source>
        <dbReference type="ARBA" id="ARBA00022840"/>
    </source>
</evidence>
<keyword evidence="5 14" id="KW-0808">Transferase</keyword>
<evidence type="ECO:0000256" key="10">
    <source>
        <dbReference type="ARBA" id="ARBA00029409"/>
    </source>
</evidence>
<evidence type="ECO:0000256" key="12">
    <source>
        <dbReference type="ARBA" id="ARBA00033413"/>
    </source>
</evidence>
<dbReference type="GO" id="GO:0046656">
    <property type="term" value="P:folic acid biosynthetic process"/>
    <property type="evidence" value="ECO:0007669"/>
    <property type="project" value="UniProtKB-KW"/>
</dbReference>
<dbReference type="EC" id="2.7.6.3" evidence="3"/>
<keyword evidence="7 14" id="KW-0418">Kinase</keyword>
<comment type="similarity">
    <text evidence="2">Belongs to the HPPK family.</text>
</comment>
<dbReference type="GO" id="GO:0005524">
    <property type="term" value="F:ATP binding"/>
    <property type="evidence" value="ECO:0007669"/>
    <property type="project" value="UniProtKB-KW"/>
</dbReference>
<dbReference type="PANTHER" id="PTHR43071:SF1">
    <property type="entry name" value="2-AMINO-4-HYDROXY-6-HYDROXYMETHYLDIHYDROPTERIDINE PYROPHOSPHOKINASE"/>
    <property type="match status" value="1"/>
</dbReference>
<evidence type="ECO:0000256" key="4">
    <source>
        <dbReference type="ARBA" id="ARBA00016218"/>
    </source>
</evidence>
<name>A0A3P4B6P3_9BURK</name>
<evidence type="ECO:0000256" key="5">
    <source>
        <dbReference type="ARBA" id="ARBA00022679"/>
    </source>
</evidence>
<dbReference type="PANTHER" id="PTHR43071">
    <property type="entry name" value="2-AMINO-4-HYDROXY-6-HYDROXYMETHYLDIHYDROPTERIDINE PYROPHOSPHOKINASE"/>
    <property type="match status" value="1"/>
</dbReference>
<dbReference type="GO" id="GO:0003848">
    <property type="term" value="F:2-amino-4-hydroxy-6-hydroxymethyldihydropteridine diphosphokinase activity"/>
    <property type="evidence" value="ECO:0007669"/>
    <property type="project" value="UniProtKB-EC"/>
</dbReference>
<dbReference type="Gene3D" id="3.30.70.560">
    <property type="entry name" value="7,8-Dihydro-6-hydroxymethylpterin-pyrophosphokinase HPPK"/>
    <property type="match status" value="1"/>
</dbReference>
<dbReference type="InterPro" id="IPR000550">
    <property type="entry name" value="Hppk"/>
</dbReference>
<accession>A0A3P4B6P3</accession>
<dbReference type="CDD" id="cd00483">
    <property type="entry name" value="HPPK"/>
    <property type="match status" value="1"/>
</dbReference>
<dbReference type="InterPro" id="IPR035907">
    <property type="entry name" value="Hppk_sf"/>
</dbReference>
<sequence>MNAEMPHTAWVALGANLGDAAATLRQALADLAAQPGVEQQALSRFYRTAPVDATGPDYVNAVVRLRTALAPLALLDLLQAIEQRHGRRRPYPNAPRTLDLDLLCYDALRLDTPRLTLPHPRMHQRAFVLRPLADIDPELILPQGPLADLLRTCADQAISPLQD</sequence>
<dbReference type="EMBL" id="UWPJ01000033">
    <property type="protein sequence ID" value="VCU71959.1"/>
    <property type="molecule type" value="Genomic_DNA"/>
</dbReference>
<dbReference type="UniPathway" id="UPA00077">
    <property type="reaction ID" value="UER00155"/>
</dbReference>
<dbReference type="Pfam" id="PF01288">
    <property type="entry name" value="HPPK"/>
    <property type="match status" value="1"/>
</dbReference>
<feature type="domain" description="7,8-dihydro-6-hydroxymethylpterin-pyrophosphokinase" evidence="13">
    <location>
        <begin position="11"/>
        <end position="137"/>
    </location>
</feature>
<evidence type="ECO:0000256" key="1">
    <source>
        <dbReference type="ARBA" id="ARBA00005051"/>
    </source>
</evidence>
<reference evidence="14 15" key="1">
    <citation type="submission" date="2018-10" db="EMBL/GenBank/DDBJ databases">
        <authorList>
            <person name="Criscuolo A."/>
        </authorList>
    </citation>
    <scope>NUCLEOTIDE SEQUENCE [LARGE SCALE GENOMIC DNA]</scope>
    <source>
        <strain evidence="14">DnA1</strain>
    </source>
</reference>
<keyword evidence="15" id="KW-1185">Reference proteome</keyword>
<evidence type="ECO:0000259" key="13">
    <source>
        <dbReference type="Pfam" id="PF01288"/>
    </source>
</evidence>
<dbReference type="NCBIfam" id="TIGR01498">
    <property type="entry name" value="folK"/>
    <property type="match status" value="1"/>
</dbReference>
<keyword evidence="9" id="KW-0289">Folate biosynthesis</keyword>
<gene>
    <name evidence="14" type="primary">folK</name>
    <name evidence="14" type="ORF">PIGHUM_04051</name>
</gene>
<protein>
    <recommendedName>
        <fullName evidence="4">2-amino-4-hydroxy-6-hydroxymethyldihydropteridine pyrophosphokinase</fullName>
        <ecNumber evidence="3">2.7.6.3</ecNumber>
    </recommendedName>
    <alternativeName>
        <fullName evidence="11">6-hydroxymethyl-7,8-dihydropterin pyrophosphokinase</fullName>
    </alternativeName>
    <alternativeName>
        <fullName evidence="12">7,8-dihydro-6-hydroxymethylpterin-pyrophosphokinase</fullName>
    </alternativeName>
</protein>
<evidence type="ECO:0000256" key="11">
    <source>
        <dbReference type="ARBA" id="ARBA00029766"/>
    </source>
</evidence>
<dbReference type="SUPFAM" id="SSF55083">
    <property type="entry name" value="6-hydroxymethyl-7,8-dihydropterin pyrophosphokinase, HPPK"/>
    <property type="match status" value="1"/>
</dbReference>
<evidence type="ECO:0000256" key="9">
    <source>
        <dbReference type="ARBA" id="ARBA00022909"/>
    </source>
</evidence>
<dbReference type="GO" id="GO:0016301">
    <property type="term" value="F:kinase activity"/>
    <property type="evidence" value="ECO:0007669"/>
    <property type="project" value="UniProtKB-KW"/>
</dbReference>
<proteinExistence type="inferred from homology"/>
<dbReference type="Proteomes" id="UP000277294">
    <property type="component" value="Unassembled WGS sequence"/>
</dbReference>
<dbReference type="GO" id="GO:0046654">
    <property type="term" value="P:tetrahydrofolate biosynthetic process"/>
    <property type="evidence" value="ECO:0007669"/>
    <property type="project" value="UniProtKB-UniPathway"/>
</dbReference>
<comment type="function">
    <text evidence="10">Catalyzes the transfer of pyrophosphate from adenosine triphosphate (ATP) to 6-hydroxymethyl-7,8-dihydropterin, an enzymatic step in folate biosynthesis pathway.</text>
</comment>